<feature type="disulfide bond" description="Redox-active" evidence="18">
    <location>
        <begin position="111"/>
        <end position="117"/>
    </location>
</feature>
<feature type="chain" id="PRO_5002343655" description="Endoplasmic reticulum oxidoreductin" evidence="20">
    <location>
        <begin position="25"/>
        <end position="468"/>
    </location>
</feature>
<evidence type="ECO:0000256" key="8">
    <source>
        <dbReference type="ARBA" id="ARBA00022824"/>
    </source>
</evidence>
<comment type="cofactor">
    <cofactor evidence="1 17">
        <name>FAD</name>
        <dbReference type="ChEBI" id="CHEBI:57692"/>
    </cofactor>
</comment>
<evidence type="ECO:0000256" key="19">
    <source>
        <dbReference type="SAM" id="Phobius"/>
    </source>
</evidence>
<dbReference type="GO" id="GO:0071949">
    <property type="term" value="F:FAD binding"/>
    <property type="evidence" value="ECO:0007669"/>
    <property type="project" value="InterPro"/>
</dbReference>
<evidence type="ECO:0000256" key="6">
    <source>
        <dbReference type="ARBA" id="ARBA00022630"/>
    </source>
</evidence>
<dbReference type="SUPFAM" id="SSF110019">
    <property type="entry name" value="ERO1-like"/>
    <property type="match status" value="1"/>
</dbReference>
<feature type="disulfide bond" description="Redox-active" evidence="18">
    <location>
        <begin position="365"/>
        <end position="368"/>
    </location>
</feature>
<feature type="transmembrane region" description="Helical" evidence="19">
    <location>
        <begin position="431"/>
        <end position="454"/>
    </location>
</feature>
<organism evidence="21 22">
    <name type="scientific">Plasmodium fragile</name>
    <dbReference type="NCBI Taxonomy" id="5857"/>
    <lineage>
        <taxon>Eukaryota</taxon>
        <taxon>Sar</taxon>
        <taxon>Alveolata</taxon>
        <taxon>Apicomplexa</taxon>
        <taxon>Aconoidasida</taxon>
        <taxon>Haemosporida</taxon>
        <taxon>Plasmodiidae</taxon>
        <taxon>Plasmodium</taxon>
        <taxon>Plasmodium (Plasmodium)</taxon>
    </lineage>
</organism>
<dbReference type="Proteomes" id="UP000054561">
    <property type="component" value="Unassembled WGS sequence"/>
</dbReference>
<evidence type="ECO:0000256" key="9">
    <source>
        <dbReference type="ARBA" id="ARBA00022827"/>
    </source>
</evidence>
<feature type="binding site" evidence="17">
    <location>
        <position position="194"/>
    </location>
    <ligand>
        <name>FAD</name>
        <dbReference type="ChEBI" id="CHEBI:57692"/>
    </ligand>
</feature>
<evidence type="ECO:0000256" key="12">
    <source>
        <dbReference type="ARBA" id="ARBA00023136"/>
    </source>
</evidence>
<feature type="active site" description="Nucleophile" evidence="16">
    <location>
        <position position="365"/>
    </location>
</feature>
<keyword evidence="19" id="KW-1133">Transmembrane helix</keyword>
<dbReference type="GeneID" id="24268022"/>
<feature type="active site" evidence="16">
    <location>
        <position position="368"/>
    </location>
</feature>
<keyword evidence="22" id="KW-1185">Reference proteome</keyword>
<feature type="binding site" evidence="17">
    <location>
        <position position="186"/>
    </location>
    <ligand>
        <name>FAD</name>
        <dbReference type="ChEBI" id="CHEBI:57692"/>
    </ligand>
</feature>
<keyword evidence="11" id="KW-0560">Oxidoreductase</keyword>
<evidence type="ECO:0000256" key="11">
    <source>
        <dbReference type="ARBA" id="ARBA00023002"/>
    </source>
</evidence>
<evidence type="ECO:0000256" key="20">
    <source>
        <dbReference type="SAM" id="SignalP"/>
    </source>
</evidence>
<evidence type="ECO:0000313" key="21">
    <source>
        <dbReference type="EMBL" id="KJP87680.1"/>
    </source>
</evidence>
<keyword evidence="12 19" id="KW-0472">Membrane</keyword>
<keyword evidence="8" id="KW-0256">Endoplasmic reticulum</keyword>
<evidence type="ECO:0000256" key="1">
    <source>
        <dbReference type="ARBA" id="ARBA00001974"/>
    </source>
</evidence>
<dbReference type="RefSeq" id="XP_012335756.1">
    <property type="nucleotide sequence ID" value="XM_012480333.1"/>
</dbReference>
<dbReference type="OMA" id="CYKDRLH"/>
<keyword evidence="14" id="KW-0325">Glycoprotein</keyword>
<evidence type="ECO:0000256" key="18">
    <source>
        <dbReference type="PIRSR" id="PIRSR017205-3"/>
    </source>
</evidence>
<proteinExistence type="inferred from homology"/>
<feature type="binding site" evidence="17">
    <location>
        <position position="221"/>
    </location>
    <ligand>
        <name>FAD</name>
        <dbReference type="ChEBI" id="CHEBI:57692"/>
    </ligand>
</feature>
<dbReference type="PANTHER" id="PTHR12613:SF0">
    <property type="entry name" value="ERO1-LIKE PROTEIN"/>
    <property type="match status" value="1"/>
</dbReference>
<evidence type="ECO:0000256" key="17">
    <source>
        <dbReference type="PIRSR" id="PIRSR017205-2"/>
    </source>
</evidence>
<keyword evidence="13 18" id="KW-1015">Disulfide bond</keyword>
<name>A0A0D9QKV2_PLAFR</name>
<dbReference type="OrthoDB" id="269384at2759"/>
<dbReference type="Pfam" id="PF04137">
    <property type="entry name" value="ERO1"/>
    <property type="match status" value="1"/>
</dbReference>
<keyword evidence="15" id="KW-0676">Redox-active center</keyword>
<evidence type="ECO:0000256" key="3">
    <source>
        <dbReference type="ARBA" id="ARBA00008277"/>
    </source>
</evidence>
<dbReference type="InterPro" id="IPR007266">
    <property type="entry name" value="Ero1"/>
</dbReference>
<dbReference type="AlphaFoldDB" id="A0A0D9QKV2"/>
<evidence type="ECO:0000256" key="7">
    <source>
        <dbReference type="ARBA" id="ARBA00022729"/>
    </source>
</evidence>
<dbReference type="InterPro" id="IPR037192">
    <property type="entry name" value="ERO1-like_sf"/>
</dbReference>
<dbReference type="PANTHER" id="PTHR12613">
    <property type="entry name" value="ERO1-RELATED"/>
    <property type="match status" value="1"/>
</dbReference>
<keyword evidence="19" id="KW-0812">Transmembrane</keyword>
<keyword evidence="9 17" id="KW-0274">FAD</keyword>
<evidence type="ECO:0000256" key="13">
    <source>
        <dbReference type="ARBA" id="ARBA00023157"/>
    </source>
</evidence>
<keyword evidence="10" id="KW-0249">Electron transport</keyword>
<evidence type="ECO:0000256" key="5">
    <source>
        <dbReference type="ARBA" id="ARBA00022448"/>
    </source>
</evidence>
<evidence type="ECO:0000256" key="4">
    <source>
        <dbReference type="ARBA" id="ARBA00011802"/>
    </source>
</evidence>
<feature type="binding site" evidence="17">
    <location>
        <position position="272"/>
    </location>
    <ligand>
        <name>FAD</name>
        <dbReference type="ChEBI" id="CHEBI:57692"/>
    </ligand>
</feature>
<evidence type="ECO:0000313" key="22">
    <source>
        <dbReference type="Proteomes" id="UP000054561"/>
    </source>
</evidence>
<evidence type="ECO:0000256" key="10">
    <source>
        <dbReference type="ARBA" id="ARBA00022982"/>
    </source>
</evidence>
<dbReference type="PIRSF" id="PIRSF017205">
    <property type="entry name" value="ERO1"/>
    <property type="match status" value="1"/>
</dbReference>
<comment type="subcellular location">
    <subcellularLocation>
        <location evidence="2">Endoplasmic reticulum membrane</location>
        <topology evidence="2">Peripheral membrane protein</topology>
        <orientation evidence="2">Lumenal side</orientation>
    </subcellularLocation>
</comment>
<reference evidence="21 22" key="1">
    <citation type="submission" date="2014-03" db="EMBL/GenBank/DDBJ databases">
        <title>The Genome Sequence of Plasmodium fragile nilgiri.</title>
        <authorList>
            <consortium name="The Broad Institute Genomics Platform"/>
            <consortium name="The Broad Institute Genome Sequencing Center for Infectious Disease"/>
            <person name="Neafsey D."/>
            <person name="Duraisingh M."/>
            <person name="Young S.K."/>
            <person name="Zeng Q."/>
            <person name="Gargeya S."/>
            <person name="Abouelleil A."/>
            <person name="Alvarado L."/>
            <person name="Chapman S.B."/>
            <person name="Gainer-Dewar J."/>
            <person name="Goldberg J."/>
            <person name="Griggs A."/>
            <person name="Gujja S."/>
            <person name="Hansen M."/>
            <person name="Howarth C."/>
            <person name="Imamovic A."/>
            <person name="Larimer J."/>
            <person name="Pearson M."/>
            <person name="Poon T.W."/>
            <person name="Priest M."/>
            <person name="Roberts A."/>
            <person name="Saif S."/>
            <person name="Shea T."/>
            <person name="Sykes S."/>
            <person name="Wortman J."/>
            <person name="Nusbaum C."/>
            <person name="Birren B."/>
        </authorList>
    </citation>
    <scope>NUCLEOTIDE SEQUENCE [LARGE SCALE GENOMIC DNA]</scope>
    <source>
        <strain evidence="22">nilgiri</strain>
    </source>
</reference>
<evidence type="ECO:0008006" key="23">
    <source>
        <dbReference type="Google" id="ProtNLM"/>
    </source>
</evidence>
<gene>
    <name evidence="21" type="ORF">AK88_02708</name>
</gene>
<evidence type="ECO:0000256" key="16">
    <source>
        <dbReference type="PIRSR" id="PIRSR017205-1"/>
    </source>
</evidence>
<comment type="similarity">
    <text evidence="3">Belongs to the EROs family.</text>
</comment>
<keyword evidence="6" id="KW-0285">Flavoprotein</keyword>
<dbReference type="EMBL" id="KQ001671">
    <property type="protein sequence ID" value="KJP87680.1"/>
    <property type="molecule type" value="Genomic_DNA"/>
</dbReference>
<dbReference type="GO" id="GO:0016972">
    <property type="term" value="F:thiol oxidase activity"/>
    <property type="evidence" value="ECO:0007669"/>
    <property type="project" value="InterPro"/>
</dbReference>
<evidence type="ECO:0000256" key="2">
    <source>
        <dbReference type="ARBA" id="ARBA00004367"/>
    </source>
</evidence>
<dbReference type="GO" id="GO:0005789">
    <property type="term" value="C:endoplasmic reticulum membrane"/>
    <property type="evidence" value="ECO:0007669"/>
    <property type="project" value="UniProtKB-SubCell"/>
</dbReference>
<accession>A0A0D9QKV2</accession>
<dbReference type="VEuPathDB" id="PlasmoDB:AK88_02708"/>
<dbReference type="GO" id="GO:0034975">
    <property type="term" value="P:protein folding in endoplasmic reticulum"/>
    <property type="evidence" value="ECO:0007669"/>
    <property type="project" value="InterPro"/>
</dbReference>
<keyword evidence="5" id="KW-0813">Transport</keyword>
<protein>
    <recommendedName>
        <fullName evidence="23">Endoplasmic reticulum oxidoreductin</fullName>
    </recommendedName>
</protein>
<keyword evidence="7 20" id="KW-0732">Signal</keyword>
<sequence length="468" mass="55051">MKVAMVSVLLPLVFLGLFLKSKEQQVFASYRHFFKNTFKEILLYFNIFEIQFPESYVLNQKLLGLHVKDIEKDAYTAFPILKELKQKDYFRIFKVNLHIPCKYLKANEEKCKEIKKCSVCECDQDEIPYNFRTNEIEIIENKMSTEDLKKTFIESKLYKDILGIYAPSDEGFLSYVDLVYNSPSFTAYEGRNIWNKIYKENCFQKEENKCHEMKSFYKIISGMQSNIAILSSEYHYLKNDFVFGDMHTEHVIKSDYFKKQNYAYNMQFFKDKIALYPERIENLYFTFAILLRAMCRLKALVSQCKCNSGHAQNDQEALKVLNDLLGSYYHSCSSEEFLEPIFPTQGKEILAKFMNITNILDCVPCVKCRLHGKLKTTALQIALVEGMSYEHIGSLERNEITALINSLYYFADSIIILNKFQERQKLKRATFIVYLMAFCFFLILIIYAVIFITVRNCKKSKKKKKKIS</sequence>
<feature type="signal peptide" evidence="20">
    <location>
        <begin position="1"/>
        <end position="24"/>
    </location>
</feature>
<evidence type="ECO:0000256" key="14">
    <source>
        <dbReference type="ARBA" id="ARBA00023180"/>
    </source>
</evidence>
<comment type="subunit">
    <text evidence="4">May function both as a monomer and a homodimer.</text>
</comment>
<dbReference type="GO" id="GO:0015035">
    <property type="term" value="F:protein-disulfide reductase activity"/>
    <property type="evidence" value="ECO:0007669"/>
    <property type="project" value="InterPro"/>
</dbReference>
<evidence type="ECO:0000256" key="15">
    <source>
        <dbReference type="ARBA" id="ARBA00023284"/>
    </source>
</evidence>